<dbReference type="RefSeq" id="WP_033089920.1">
    <property type="nucleotide sequence ID" value="NZ_AP017900.1"/>
</dbReference>
<keyword evidence="3" id="KW-1185">Reference proteome</keyword>
<feature type="domain" description="HTH cro/C1-type" evidence="1">
    <location>
        <begin position="19"/>
        <end position="74"/>
    </location>
</feature>
<dbReference type="AlphaFoldDB" id="A0A0B8NBC8"/>
<dbReference type="OrthoDB" id="4285266at2"/>
<reference evidence="3" key="1">
    <citation type="submission" date="2015-07" db="EMBL/GenBank/DDBJ databases">
        <title>Nocardia seriolae U-1 whole genome shotgun sequence.</title>
        <authorList>
            <person name="Imajoh M."/>
            <person name="Fukumoto Y."/>
            <person name="Sukeda M."/>
            <person name="Yamane J."/>
            <person name="Yamasaki K."/>
            <person name="Shimizu M."/>
            <person name="Ohnishi K."/>
            <person name="Oshima S."/>
        </authorList>
    </citation>
    <scope>NUCLEOTIDE SEQUENCE [LARGE SCALE GENOMIC DNA]</scope>
    <source>
        <strain evidence="3">U-1</strain>
    </source>
</reference>
<dbReference type="Pfam" id="PF13560">
    <property type="entry name" value="HTH_31"/>
    <property type="match status" value="1"/>
</dbReference>
<dbReference type="SUPFAM" id="SSF47413">
    <property type="entry name" value="lambda repressor-like DNA-binding domains"/>
    <property type="match status" value="1"/>
</dbReference>
<dbReference type="Gene3D" id="1.10.260.40">
    <property type="entry name" value="lambda repressor-like DNA-binding domains"/>
    <property type="match status" value="1"/>
</dbReference>
<dbReference type="Proteomes" id="UP000037179">
    <property type="component" value="Unassembled WGS sequence"/>
</dbReference>
<reference evidence="2 3" key="2">
    <citation type="journal article" date="2016" name="Genome Announc.">
        <title>Draft Genome Sequence of Erythromycin- and Oxytetracycline-Sensitive Nocardia seriolae Strain U-1 (NBRC 110359).</title>
        <authorList>
            <person name="Imajoh M."/>
            <person name="Sukeda M."/>
            <person name="Shimizu M."/>
            <person name="Yamane J."/>
            <person name="Ohnishi K."/>
            <person name="Oshima S."/>
        </authorList>
    </citation>
    <scope>NUCLEOTIDE SEQUENCE [LARGE SCALE GENOMIC DNA]</scope>
    <source>
        <strain evidence="2 3">U-1</strain>
    </source>
</reference>
<dbReference type="InterPro" id="IPR010982">
    <property type="entry name" value="Lambda_DNA-bd_dom_sf"/>
</dbReference>
<dbReference type="Pfam" id="PF19054">
    <property type="entry name" value="DUF5753"/>
    <property type="match status" value="1"/>
</dbReference>
<gene>
    <name evidence="2" type="ORF">NSK11_contig00109-0001</name>
</gene>
<dbReference type="InterPro" id="IPR043917">
    <property type="entry name" value="DUF5753"/>
</dbReference>
<name>A0A0B8NBC8_9NOCA</name>
<dbReference type="GO" id="GO:0003677">
    <property type="term" value="F:DNA binding"/>
    <property type="evidence" value="ECO:0007669"/>
    <property type="project" value="InterPro"/>
</dbReference>
<dbReference type="EMBL" id="BBYQ01000109">
    <property type="protein sequence ID" value="GAP31264.1"/>
    <property type="molecule type" value="Genomic_DNA"/>
</dbReference>
<evidence type="ECO:0000313" key="3">
    <source>
        <dbReference type="Proteomes" id="UP000037179"/>
    </source>
</evidence>
<evidence type="ECO:0000259" key="1">
    <source>
        <dbReference type="PROSITE" id="PS50943"/>
    </source>
</evidence>
<dbReference type="InterPro" id="IPR001387">
    <property type="entry name" value="Cro/C1-type_HTH"/>
</dbReference>
<dbReference type="CDD" id="cd00093">
    <property type="entry name" value="HTH_XRE"/>
    <property type="match status" value="1"/>
</dbReference>
<comment type="caution">
    <text evidence="2">The sequence shown here is derived from an EMBL/GenBank/DDBJ whole genome shotgun (WGS) entry which is preliminary data.</text>
</comment>
<dbReference type="PROSITE" id="PS50943">
    <property type="entry name" value="HTH_CROC1"/>
    <property type="match status" value="1"/>
</dbReference>
<proteinExistence type="predicted"/>
<sequence length="298" mass="33792">MDEDPTDTTLPRRQLGRLLRDARTTMGMTLDEAAAQVQWSRATLSRLERGESAKVRISDVSALCAVFGMSERATAVATGLAEQRPARFWWHAYDDIIPTWANLYVGLESAATDVTLFQPLIVPGLLQTADYARTIDRIYFANDTEEENERRVRVRIRRQRNLTRSPNPTQLSVVLHECVLRIVVGSPRLMSAQCRHIADISTSDNIDIRVLPYRAGFPTGASVPPFVIMDFNRGNRGKQVIEPSQVYCEGFSGSAYFERRTDVLAFRTAFQQLQQASLDTRPSRDLVREVARRYESEH</sequence>
<dbReference type="SMART" id="SM00530">
    <property type="entry name" value="HTH_XRE"/>
    <property type="match status" value="1"/>
</dbReference>
<dbReference type="GeneID" id="93372740"/>
<evidence type="ECO:0000313" key="2">
    <source>
        <dbReference type="EMBL" id="GAP31264.1"/>
    </source>
</evidence>
<protein>
    <submittedName>
        <fullName evidence="2">XRE family transcriptional regulator</fullName>
    </submittedName>
</protein>
<accession>A0A0B8NBC8</accession>
<organism evidence="2 3">
    <name type="scientific">Nocardia seriolae</name>
    <dbReference type="NCBI Taxonomy" id="37332"/>
    <lineage>
        <taxon>Bacteria</taxon>
        <taxon>Bacillati</taxon>
        <taxon>Actinomycetota</taxon>
        <taxon>Actinomycetes</taxon>
        <taxon>Mycobacteriales</taxon>
        <taxon>Nocardiaceae</taxon>
        <taxon>Nocardia</taxon>
    </lineage>
</organism>